<dbReference type="KEGG" id="slut:H9L13_04500"/>
<dbReference type="AlphaFoldDB" id="A0A7G9SJX6"/>
<evidence type="ECO:0000313" key="1">
    <source>
        <dbReference type="EMBL" id="QNN68151.1"/>
    </source>
</evidence>
<gene>
    <name evidence="1" type="ORF">H9L13_04500</name>
</gene>
<accession>A0A7G9SJX6</accession>
<name>A0A7G9SJX6_9SPHN</name>
<proteinExistence type="predicted"/>
<organism evidence="1 2">
    <name type="scientific">Sphingomonas lutea</name>
    <dbReference type="NCBI Taxonomy" id="1045317"/>
    <lineage>
        <taxon>Bacteria</taxon>
        <taxon>Pseudomonadati</taxon>
        <taxon>Pseudomonadota</taxon>
        <taxon>Alphaproteobacteria</taxon>
        <taxon>Sphingomonadales</taxon>
        <taxon>Sphingomonadaceae</taxon>
        <taxon>Sphingomonas</taxon>
    </lineage>
</organism>
<protein>
    <submittedName>
        <fullName evidence="1">Uncharacterized protein</fullName>
    </submittedName>
</protein>
<evidence type="ECO:0000313" key="2">
    <source>
        <dbReference type="Proteomes" id="UP000515971"/>
    </source>
</evidence>
<dbReference type="RefSeq" id="WP_187539394.1">
    <property type="nucleotide sequence ID" value="NZ_BAABJT010000001.1"/>
</dbReference>
<reference evidence="1 2" key="1">
    <citation type="submission" date="2020-08" db="EMBL/GenBank/DDBJ databases">
        <title>Genome sequence of Sphingomonas lutea KCTC 23642T.</title>
        <authorList>
            <person name="Hyun D.-W."/>
            <person name="Bae J.-W."/>
        </authorList>
    </citation>
    <scope>NUCLEOTIDE SEQUENCE [LARGE SCALE GENOMIC DNA]</scope>
    <source>
        <strain evidence="1 2">KCTC 23642</strain>
    </source>
</reference>
<dbReference type="EMBL" id="CP060718">
    <property type="protein sequence ID" value="QNN68151.1"/>
    <property type="molecule type" value="Genomic_DNA"/>
</dbReference>
<keyword evidence="2" id="KW-1185">Reference proteome</keyword>
<sequence>MLVPIIDAPVGKTGCEIVTGGGGGGIAEDATSLVRVAQAATNVIAARHKGYRNIVLHRRRTRADGEKSGFVLSLA</sequence>
<dbReference type="Proteomes" id="UP000515971">
    <property type="component" value="Chromosome"/>
</dbReference>